<organism evidence="1 2">
    <name type="scientific">Pararobbsia alpina</name>
    <dbReference type="NCBI Taxonomy" id="621374"/>
    <lineage>
        <taxon>Bacteria</taxon>
        <taxon>Pseudomonadati</taxon>
        <taxon>Pseudomonadota</taxon>
        <taxon>Betaproteobacteria</taxon>
        <taxon>Burkholderiales</taxon>
        <taxon>Burkholderiaceae</taxon>
        <taxon>Pararobbsia</taxon>
    </lineage>
</organism>
<protein>
    <recommendedName>
        <fullName evidence="3">Lipoprotein</fullName>
    </recommendedName>
</protein>
<dbReference type="EMBL" id="CADIKM010000007">
    <property type="protein sequence ID" value="CAB3785820.1"/>
    <property type="molecule type" value="Genomic_DNA"/>
</dbReference>
<dbReference type="RefSeq" id="WP_246257198.1">
    <property type="nucleotide sequence ID" value="NZ_CADIKM010000007.1"/>
</dbReference>
<dbReference type="Proteomes" id="UP000494115">
    <property type="component" value="Unassembled WGS sequence"/>
</dbReference>
<accession>A0A6S7B2S6</accession>
<sequence>MKQYAPPSQPSRSYRTARVAPSAWQTASRRVRAIAIVSLSIGLAACVQPWQAFQPGANQSDLVARFGPPKEVYDLPNGNKHLLWPTRPLGETTVGAEIGPDGKLVNLQQVLDNTNFARVVIGEWNKHDIQVNFGLPEETAYFPLMKREVWSYRYVENNVWYRLYHFYFDDQGIVRLTQKTDDPLHDPDHRGFL</sequence>
<evidence type="ECO:0000313" key="1">
    <source>
        <dbReference type="EMBL" id="CAB3785820.1"/>
    </source>
</evidence>
<keyword evidence="2" id="KW-1185">Reference proteome</keyword>
<name>A0A6S7B2S6_9BURK</name>
<proteinExistence type="predicted"/>
<evidence type="ECO:0008006" key="3">
    <source>
        <dbReference type="Google" id="ProtNLM"/>
    </source>
</evidence>
<dbReference type="AlphaFoldDB" id="A0A6S7B2S6"/>
<gene>
    <name evidence="1" type="ORF">LMG28138_02065</name>
</gene>
<reference evidence="1 2" key="1">
    <citation type="submission" date="2020-04" db="EMBL/GenBank/DDBJ databases">
        <authorList>
            <person name="De Canck E."/>
        </authorList>
    </citation>
    <scope>NUCLEOTIDE SEQUENCE [LARGE SCALE GENOMIC DNA]</scope>
    <source>
        <strain evidence="1 2">LMG 28138</strain>
    </source>
</reference>
<evidence type="ECO:0000313" key="2">
    <source>
        <dbReference type="Proteomes" id="UP000494115"/>
    </source>
</evidence>